<name>A0ABX7Y5X7_9ACTN</name>
<feature type="transmembrane region" description="Helical" evidence="8">
    <location>
        <begin position="108"/>
        <end position="127"/>
    </location>
</feature>
<accession>A0ABX7Y5X7</accession>
<feature type="transmembrane region" description="Helical" evidence="8">
    <location>
        <begin position="133"/>
        <end position="151"/>
    </location>
</feature>
<evidence type="ECO:0000256" key="1">
    <source>
        <dbReference type="ARBA" id="ARBA00004651"/>
    </source>
</evidence>
<dbReference type="InterPro" id="IPR037294">
    <property type="entry name" value="ABC_BtuC-like"/>
</dbReference>
<keyword evidence="4" id="KW-1003">Cell membrane</keyword>
<dbReference type="EMBL" id="CP072384">
    <property type="protein sequence ID" value="QUC08143.1"/>
    <property type="molecule type" value="Genomic_DNA"/>
</dbReference>
<dbReference type="Pfam" id="PF01032">
    <property type="entry name" value="FecCD"/>
    <property type="match status" value="1"/>
</dbReference>
<comment type="subcellular location">
    <subcellularLocation>
        <location evidence="1">Cell membrane</location>
        <topology evidence="1">Multi-pass membrane protein</topology>
    </subcellularLocation>
</comment>
<dbReference type="InterPro" id="IPR000522">
    <property type="entry name" value="ABC_transptr_permease_BtuC"/>
</dbReference>
<dbReference type="PANTHER" id="PTHR30472">
    <property type="entry name" value="FERRIC ENTEROBACTIN TRANSPORT SYSTEM PERMEASE PROTEIN"/>
    <property type="match status" value="1"/>
</dbReference>
<dbReference type="RefSeq" id="WP_212323707.1">
    <property type="nucleotide sequence ID" value="NZ_CP072384.1"/>
</dbReference>
<keyword evidence="6 8" id="KW-1133">Transmembrane helix</keyword>
<protein>
    <submittedName>
        <fullName evidence="9">Iron ABC transporter permease</fullName>
    </submittedName>
</protein>
<feature type="transmembrane region" description="Helical" evidence="8">
    <location>
        <begin position="289"/>
        <end position="307"/>
    </location>
</feature>
<feature type="transmembrane region" description="Helical" evidence="8">
    <location>
        <begin position="163"/>
        <end position="184"/>
    </location>
</feature>
<dbReference type="Gene3D" id="1.10.3470.10">
    <property type="entry name" value="ABC transporter involved in vitamin B12 uptake, BtuC"/>
    <property type="match status" value="1"/>
</dbReference>
<dbReference type="PANTHER" id="PTHR30472:SF24">
    <property type="entry name" value="FERRIC ENTEROBACTIN TRANSPORT SYSTEM PERMEASE PROTEIN FEPG"/>
    <property type="match status" value="1"/>
</dbReference>
<keyword evidence="10" id="KW-1185">Reference proteome</keyword>
<keyword evidence="7 8" id="KW-0472">Membrane</keyword>
<feature type="transmembrane region" description="Helical" evidence="8">
    <location>
        <begin position="319"/>
        <end position="338"/>
    </location>
</feature>
<dbReference type="SUPFAM" id="SSF81345">
    <property type="entry name" value="ABC transporter involved in vitamin B12 uptake, BtuC"/>
    <property type="match status" value="1"/>
</dbReference>
<evidence type="ECO:0000256" key="4">
    <source>
        <dbReference type="ARBA" id="ARBA00022475"/>
    </source>
</evidence>
<evidence type="ECO:0000313" key="10">
    <source>
        <dbReference type="Proteomes" id="UP000678513"/>
    </source>
</evidence>
<gene>
    <name evidence="9" type="ORF">J5A65_14785</name>
</gene>
<reference evidence="9 10" key="1">
    <citation type="submission" date="2021-03" db="EMBL/GenBank/DDBJ databases">
        <title>Human Oral Microbial Genomes.</title>
        <authorList>
            <person name="Johnston C.D."/>
            <person name="Chen T."/>
            <person name="Dewhirst F.E."/>
        </authorList>
    </citation>
    <scope>NUCLEOTIDE SEQUENCE [LARGE SCALE GENOMIC DNA]</scope>
    <source>
        <strain evidence="9 10">DSMZ 100122</strain>
    </source>
</reference>
<evidence type="ECO:0000313" key="9">
    <source>
        <dbReference type="EMBL" id="QUC08143.1"/>
    </source>
</evidence>
<dbReference type="CDD" id="cd06550">
    <property type="entry name" value="TM_ABC_iron-siderophores_like"/>
    <property type="match status" value="1"/>
</dbReference>
<evidence type="ECO:0000256" key="8">
    <source>
        <dbReference type="SAM" id="Phobius"/>
    </source>
</evidence>
<sequence>MTAVASPDVRALRAARLRRTRGQVLVVGILVLLVAGLWAASLMVGETFYGPSEVWRVIIGERVPGATFTVGTLRLPRATLAVLAGLAFGAAGVTFQTLLRNQLASPDVIGISSGASAAGVVGIVILGLNETTVSLLALAAAIGTAVVIYALSYKGGFAGTRLILIGIGISSMLGAVVTYTLAQASAWDLQVATRWLTGSLNSAGWPRVVPLAVACLVVLPLMWLNSSKLAAMRFGDDTASGLGVRVFSVRVWTIIAAVTLVAVATASCGPVAFVAFMSGPIAARISRSAASLVLPASLVGAILVLASDLIGQFAFGTRYPVGIITGALGAPFLVYLLIRSNRQRRN</sequence>
<comment type="similarity">
    <text evidence="2">Belongs to the binding-protein-dependent transport system permease family. FecCD subfamily.</text>
</comment>
<feature type="transmembrane region" description="Helical" evidence="8">
    <location>
        <begin position="24"/>
        <end position="44"/>
    </location>
</feature>
<proteinExistence type="inferred from homology"/>
<organism evidence="9 10">
    <name type="scientific">Arachnia rubra</name>
    <dbReference type="NCBI Taxonomy" id="1547448"/>
    <lineage>
        <taxon>Bacteria</taxon>
        <taxon>Bacillati</taxon>
        <taxon>Actinomycetota</taxon>
        <taxon>Actinomycetes</taxon>
        <taxon>Propionibacteriales</taxon>
        <taxon>Propionibacteriaceae</taxon>
        <taxon>Arachnia</taxon>
    </lineage>
</organism>
<evidence type="ECO:0000256" key="3">
    <source>
        <dbReference type="ARBA" id="ARBA00022448"/>
    </source>
</evidence>
<feature type="transmembrane region" description="Helical" evidence="8">
    <location>
        <begin position="204"/>
        <end position="224"/>
    </location>
</feature>
<feature type="transmembrane region" description="Helical" evidence="8">
    <location>
        <begin position="251"/>
        <end position="277"/>
    </location>
</feature>
<evidence type="ECO:0000256" key="7">
    <source>
        <dbReference type="ARBA" id="ARBA00023136"/>
    </source>
</evidence>
<keyword evidence="3" id="KW-0813">Transport</keyword>
<evidence type="ECO:0000256" key="5">
    <source>
        <dbReference type="ARBA" id="ARBA00022692"/>
    </source>
</evidence>
<evidence type="ECO:0000256" key="2">
    <source>
        <dbReference type="ARBA" id="ARBA00007935"/>
    </source>
</evidence>
<keyword evidence="5 8" id="KW-0812">Transmembrane</keyword>
<feature type="transmembrane region" description="Helical" evidence="8">
    <location>
        <begin position="78"/>
        <end position="99"/>
    </location>
</feature>
<evidence type="ECO:0000256" key="6">
    <source>
        <dbReference type="ARBA" id="ARBA00022989"/>
    </source>
</evidence>
<dbReference type="Proteomes" id="UP000678513">
    <property type="component" value="Chromosome"/>
</dbReference>